<feature type="region of interest" description="Disordered" evidence="1">
    <location>
        <begin position="339"/>
        <end position="375"/>
    </location>
</feature>
<dbReference type="InterPro" id="IPR052728">
    <property type="entry name" value="O2_lipid_transport_reg"/>
</dbReference>
<dbReference type="GO" id="GO:0016747">
    <property type="term" value="F:acyltransferase activity, transferring groups other than amino-acyl groups"/>
    <property type="evidence" value="ECO:0007669"/>
    <property type="project" value="InterPro"/>
</dbReference>
<dbReference type="InterPro" id="IPR002656">
    <property type="entry name" value="Acyl_transf_3_dom"/>
</dbReference>
<dbReference type="PANTHER" id="PTHR11161">
    <property type="entry name" value="O-ACYLTRANSFERASE"/>
    <property type="match status" value="1"/>
</dbReference>
<feature type="transmembrane region" description="Helical" evidence="2">
    <location>
        <begin position="723"/>
        <end position="747"/>
    </location>
</feature>
<feature type="chain" id="PRO_5026029173" evidence="3">
    <location>
        <begin position="19"/>
        <end position="1067"/>
    </location>
</feature>
<feature type="transmembrane region" description="Helical" evidence="2">
    <location>
        <begin position="811"/>
        <end position="837"/>
    </location>
</feature>
<feature type="transmembrane region" description="Helical" evidence="2">
    <location>
        <begin position="913"/>
        <end position="933"/>
    </location>
</feature>
<dbReference type="InterPro" id="IPR006621">
    <property type="entry name" value="Nose-resist-to-fluoxetine_N"/>
</dbReference>
<feature type="compositionally biased region" description="Low complexity" evidence="1">
    <location>
        <begin position="414"/>
        <end position="426"/>
    </location>
</feature>
<organism evidence="5">
    <name type="scientific">Aceria tosichella</name>
    <name type="common">wheat curl mite</name>
    <dbReference type="NCBI Taxonomy" id="561515"/>
    <lineage>
        <taxon>Eukaryota</taxon>
        <taxon>Metazoa</taxon>
        <taxon>Ecdysozoa</taxon>
        <taxon>Arthropoda</taxon>
        <taxon>Chelicerata</taxon>
        <taxon>Arachnida</taxon>
        <taxon>Acari</taxon>
        <taxon>Acariformes</taxon>
        <taxon>Trombidiformes</taxon>
        <taxon>Prostigmata</taxon>
        <taxon>Eupodina</taxon>
        <taxon>Eriophyoidea</taxon>
        <taxon>Eriophyidae</taxon>
        <taxon>Eriophyinae</taxon>
        <taxon>Aceriini</taxon>
        <taxon>Aceria</taxon>
    </lineage>
</organism>
<feature type="compositionally biased region" description="Low complexity" evidence="1">
    <location>
        <begin position="478"/>
        <end position="488"/>
    </location>
</feature>
<feature type="region of interest" description="Disordered" evidence="1">
    <location>
        <begin position="576"/>
        <end position="633"/>
    </location>
</feature>
<sequence length="1067" mass="121553">MFILPSAILITIIQTFTSIVPIETVSLGRLNSLTREQFLDLDREVSRYYNESYWDLDGRKPAISYDEQLFRSIRSIRHTVVLNLFDFKYSRNETKWNSMGSRVDRELCRKQLRLLAQIANKTQASKELEGLEEGDGVPLSIVDFLEASGTTGSGVLNGNFVWLGSYNSCLRSRIPANLWRRYLGMVPDADQQQVGDIQGRYCVAHLRAKSWPKWDDYFEDRLTIKRGVCLPEVCHTAIIEFDDEMERLVDIVARVNLLPPFNGDRYETSGLYCLPDEDSPFRQMDLGARLFIVFVVCWILVTIYTNVKYYKRLNAVQKLRETVDIRMIINEKLDDIANNYRDDDDNKSKSKKSERDRDRDETRGTPGPNDKELELPLLTGHKSQMDQLELVGGGSTTTTSKNKNNLMLMSNDGSAASSTVSSVATTPLPSGIDEDDSDITDRLIEPFSQRKRKRKRSKKAANYSYATNDQSSNQQAAEIGNGNGNESSSESLDFIKAFSFEANLNFLFKPRPNVDNETNNLKQQQQQPPSAFIHRGSQQLATVARRNSSLNEALVKDLQLGSAKSGAMDQASKVAIVSGGKAESGTIGNQAKRDREEEEEDHEEDQAQKRAVSSSGGDQDRRTMSSSVQVGASESSRRRRVNIDVLDGMKVIATSWIVWGHTMMFFFGLVVDMRFGPERMFDITMISTINTLQVVGLFYIITGCLLTYFSFNKAKLKQLLNPIFWLLVLIGRYVRLVPAYALVFWFARHVAPHTGYGPGFYDYRTDDEHARGACANESWWVMWTMSAADIKIPMDCIPQAWYLSDDFRTLLVLPIYVFLLAKSTLLGYSAIFVTFVYSNFKLAQILQVAKIDYRIVLNWQPHVYALMADRLHEVYTDPAVRMSTYLLGVIVGHLLYLYETGYIKQWPAWFRAWAMKFALLLASCFFLGAPILASPYVNQFLPTKDDIDSDAVVWLIPLFKSAMELSICVMVLLLVTGGGFGFIRRILASQAMKILSNISYAVFLTHVEIMYKLPAHQMDSDYWHLYKHAIFFIVIAHIISFFIHLFFEMPVHNLTRHLFKRAFKIIS</sequence>
<keyword evidence="3" id="KW-0732">Signal</keyword>
<feature type="signal peptide" evidence="3">
    <location>
        <begin position="1"/>
        <end position="18"/>
    </location>
</feature>
<dbReference type="PANTHER" id="PTHR11161:SF68">
    <property type="entry name" value="NOSE RESISTANT-TO-FLUOXETINE PROTEIN N-TERMINAL DOMAIN-CONTAINING PROTEIN"/>
    <property type="match status" value="1"/>
</dbReference>
<feature type="transmembrane region" description="Helical" evidence="2">
    <location>
        <begin position="953"/>
        <end position="982"/>
    </location>
</feature>
<dbReference type="AlphaFoldDB" id="A0A6G1SPM1"/>
<reference evidence="5" key="1">
    <citation type="submission" date="2018-10" db="EMBL/GenBank/DDBJ databases">
        <title>Transcriptome assembly of Aceria tosichella (Wheat curl mite) Type 2.</title>
        <authorList>
            <person name="Scully E.D."/>
            <person name="Geib S.M."/>
            <person name="Palmer N.A."/>
            <person name="Gupta A.K."/>
            <person name="Sarath G."/>
            <person name="Tatineni S."/>
        </authorList>
    </citation>
    <scope>NUCLEOTIDE SEQUENCE</scope>
    <source>
        <strain evidence="5">LincolnNE</strain>
    </source>
</reference>
<evidence type="ECO:0000313" key="5">
    <source>
        <dbReference type="EMBL" id="MDE51843.1"/>
    </source>
</evidence>
<feature type="transmembrane region" description="Helical" evidence="2">
    <location>
        <begin position="994"/>
        <end position="1013"/>
    </location>
</feature>
<feature type="region of interest" description="Disordered" evidence="1">
    <location>
        <begin position="391"/>
        <end position="488"/>
    </location>
</feature>
<feature type="compositionally biased region" description="Low complexity" evidence="1">
    <location>
        <begin position="396"/>
        <end position="405"/>
    </location>
</feature>
<dbReference type="Pfam" id="PF20146">
    <property type="entry name" value="NRF"/>
    <property type="match status" value="1"/>
</dbReference>
<feature type="region of interest" description="Disordered" evidence="1">
    <location>
        <begin position="514"/>
        <end position="538"/>
    </location>
</feature>
<feature type="compositionally biased region" description="Polar residues" evidence="1">
    <location>
        <begin position="515"/>
        <end position="529"/>
    </location>
</feature>
<keyword evidence="2" id="KW-1133">Transmembrane helix</keyword>
<evidence type="ECO:0000256" key="3">
    <source>
        <dbReference type="SAM" id="SignalP"/>
    </source>
</evidence>
<dbReference type="EMBL" id="GGYP01007072">
    <property type="protein sequence ID" value="MDE51843.1"/>
    <property type="molecule type" value="Transcribed_RNA"/>
</dbReference>
<feature type="transmembrane region" description="Helical" evidence="2">
    <location>
        <begin position="691"/>
        <end position="711"/>
    </location>
</feature>
<feature type="compositionally biased region" description="Basic and acidic residues" evidence="1">
    <location>
        <begin position="339"/>
        <end position="374"/>
    </location>
</feature>
<feature type="transmembrane region" description="Helical" evidence="2">
    <location>
        <begin position="286"/>
        <end position="307"/>
    </location>
</feature>
<feature type="transmembrane region" description="Helical" evidence="2">
    <location>
        <begin position="648"/>
        <end position="671"/>
    </location>
</feature>
<feature type="compositionally biased region" description="Polar residues" evidence="1">
    <location>
        <begin position="464"/>
        <end position="476"/>
    </location>
</feature>
<dbReference type="SMART" id="SM00703">
    <property type="entry name" value="NRF"/>
    <property type="match status" value="1"/>
</dbReference>
<proteinExistence type="predicted"/>
<protein>
    <submittedName>
        <fullName evidence="5">Nose resistant to fluoxetine protein 6</fullName>
    </submittedName>
</protein>
<evidence type="ECO:0000259" key="4">
    <source>
        <dbReference type="SMART" id="SM00703"/>
    </source>
</evidence>
<evidence type="ECO:0000256" key="1">
    <source>
        <dbReference type="SAM" id="MobiDB-lite"/>
    </source>
</evidence>
<feature type="transmembrane region" description="Helical" evidence="2">
    <location>
        <begin position="1025"/>
        <end position="1047"/>
    </location>
</feature>
<keyword evidence="2" id="KW-0812">Transmembrane</keyword>
<accession>A0A6G1SPM1</accession>
<name>A0A6G1SPM1_9ACAR</name>
<gene>
    <name evidence="5" type="primary">nrf-6_30</name>
    <name evidence="5" type="ORF">g.12639</name>
</gene>
<evidence type="ECO:0000256" key="2">
    <source>
        <dbReference type="SAM" id="Phobius"/>
    </source>
</evidence>
<feature type="compositionally biased region" description="Basic residues" evidence="1">
    <location>
        <begin position="449"/>
        <end position="459"/>
    </location>
</feature>
<keyword evidence="2" id="KW-0472">Membrane</keyword>
<feature type="domain" description="Nose resistant-to-fluoxetine protein N-terminal" evidence="4">
    <location>
        <begin position="105"/>
        <end position="266"/>
    </location>
</feature>
<dbReference type="Pfam" id="PF01757">
    <property type="entry name" value="Acyl_transf_3"/>
    <property type="match status" value="1"/>
</dbReference>